<reference evidence="1 2" key="1">
    <citation type="submission" date="2018-07" db="EMBL/GenBank/DDBJ databases">
        <title>The genomes of Aspergillus section Nigri reveals drivers in fungal speciation.</title>
        <authorList>
            <consortium name="DOE Joint Genome Institute"/>
            <person name="Vesth T.C."/>
            <person name="Nybo J."/>
            <person name="Theobald S."/>
            <person name="Brandl J."/>
            <person name="Frisvad J.C."/>
            <person name="Nielsen K.F."/>
            <person name="Lyhne E.K."/>
            <person name="Kogle M.E."/>
            <person name="Kuo A."/>
            <person name="Riley R."/>
            <person name="Clum A."/>
            <person name="Nolan M."/>
            <person name="Lipzen A."/>
            <person name="Salamov A."/>
            <person name="Henrissat B."/>
            <person name="Wiebenga A."/>
            <person name="De vries R.P."/>
            <person name="Grigoriev I.V."/>
            <person name="Mortensen U.H."/>
            <person name="Andersen M.R."/>
            <person name="Baker S.E."/>
        </authorList>
    </citation>
    <scope>NUCLEOTIDE SEQUENCE [LARGE SCALE GENOMIC DNA]</scope>
    <source>
        <strain evidence="1 2">CBS 139.54b</strain>
    </source>
</reference>
<gene>
    <name evidence="1" type="ORF">BDQ94DRAFT_176273</name>
</gene>
<keyword evidence="2" id="KW-1185">Reference proteome</keyword>
<organism evidence="1 2">
    <name type="scientific">Aspergillus welwitschiae</name>
    <dbReference type="NCBI Taxonomy" id="1341132"/>
    <lineage>
        <taxon>Eukaryota</taxon>
        <taxon>Fungi</taxon>
        <taxon>Dikarya</taxon>
        <taxon>Ascomycota</taxon>
        <taxon>Pezizomycotina</taxon>
        <taxon>Eurotiomycetes</taxon>
        <taxon>Eurotiomycetidae</taxon>
        <taxon>Eurotiales</taxon>
        <taxon>Aspergillaceae</taxon>
        <taxon>Aspergillus</taxon>
        <taxon>Aspergillus subgen. Circumdati</taxon>
    </lineage>
</organism>
<dbReference type="Proteomes" id="UP000253729">
    <property type="component" value="Unassembled WGS sequence"/>
</dbReference>
<sequence length="179" mass="19899">MHIVNDTKWCKKDTFRLCDIVISTADDSTILEVKGGCVVQPVFRSPDGFPVTVSLLEVAYAPRRECNLFPGRMFVNKAKVTGLYSNQYMTWINNKGHTIGHASFRGGPYLLNASGISDGLELTNAIAATVRFDDPVWKWHRRLGRLGFQNVLNLLNSSTNITAKQIKAKLRAVCPASQD</sequence>
<evidence type="ECO:0000313" key="2">
    <source>
        <dbReference type="Proteomes" id="UP000253729"/>
    </source>
</evidence>
<evidence type="ECO:0000313" key="1">
    <source>
        <dbReference type="EMBL" id="RDH26602.1"/>
    </source>
</evidence>
<accession>A0A3F3PIN5</accession>
<dbReference type="AlphaFoldDB" id="A0A3F3PIN5"/>
<dbReference type="RefSeq" id="XP_026619624.1">
    <property type="nucleotide sequence ID" value="XM_026772654.1"/>
</dbReference>
<protein>
    <submittedName>
        <fullName evidence="1">Uncharacterized protein</fullName>
    </submittedName>
</protein>
<dbReference type="EMBL" id="KZ852131">
    <property type="protein sequence ID" value="RDH26602.1"/>
    <property type="molecule type" value="Genomic_DNA"/>
</dbReference>
<name>A0A3F3PIN5_9EURO</name>
<dbReference type="GeneID" id="38141010"/>
<proteinExistence type="predicted"/>